<dbReference type="InterPro" id="IPR036412">
    <property type="entry name" value="HAD-like_sf"/>
</dbReference>
<dbReference type="GO" id="GO:0005975">
    <property type="term" value="P:carbohydrate metabolic process"/>
    <property type="evidence" value="ECO:0007669"/>
    <property type="project" value="InterPro"/>
</dbReference>
<organism evidence="1 2">
    <name type="scientific">Chlorogloeopsis fritschii PCC 6912</name>
    <dbReference type="NCBI Taxonomy" id="211165"/>
    <lineage>
        <taxon>Bacteria</taxon>
        <taxon>Bacillati</taxon>
        <taxon>Cyanobacteriota</taxon>
        <taxon>Cyanophyceae</taxon>
        <taxon>Nostocales</taxon>
        <taxon>Chlorogloeopsidaceae</taxon>
        <taxon>Chlorogloeopsis</taxon>
    </lineage>
</organism>
<dbReference type="PANTHER" id="PTHR42891">
    <property type="entry name" value="D-GLYCERO-BETA-D-MANNO-HEPTOSE-1,7-BISPHOSPHATE 7-PHOSPHATASE"/>
    <property type="match status" value="1"/>
</dbReference>
<dbReference type="NCBIfam" id="TIGR01662">
    <property type="entry name" value="HAD-SF-IIIA"/>
    <property type="match status" value="1"/>
</dbReference>
<dbReference type="InterPro" id="IPR013954">
    <property type="entry name" value="PNK3P"/>
</dbReference>
<protein>
    <recommendedName>
        <fullName evidence="3">D,D-heptose 1,7-bisphosphate phosphatase</fullName>
    </recommendedName>
</protein>
<dbReference type="AlphaFoldDB" id="A0A3S0ZTH2"/>
<proteinExistence type="predicted"/>
<evidence type="ECO:0000313" key="2">
    <source>
        <dbReference type="Proteomes" id="UP000268857"/>
    </source>
</evidence>
<dbReference type="InterPro" id="IPR004446">
    <property type="entry name" value="Heptose_bisP_phosphatase"/>
</dbReference>
<dbReference type="InterPro" id="IPR023214">
    <property type="entry name" value="HAD_sf"/>
</dbReference>
<reference evidence="1 2" key="1">
    <citation type="journal article" date="2019" name="Genome Biol. Evol.">
        <title>Day and night: Metabolic profiles and evolutionary relationships of six axenic non-marine cyanobacteria.</title>
        <authorList>
            <person name="Will S.E."/>
            <person name="Henke P."/>
            <person name="Boedeker C."/>
            <person name="Huang S."/>
            <person name="Brinkmann H."/>
            <person name="Rohde M."/>
            <person name="Jarek M."/>
            <person name="Friedl T."/>
            <person name="Seufert S."/>
            <person name="Schumacher M."/>
            <person name="Overmann J."/>
            <person name="Neumann-Schaal M."/>
            <person name="Petersen J."/>
        </authorList>
    </citation>
    <scope>NUCLEOTIDE SEQUENCE [LARGE SCALE GENOMIC DNA]</scope>
    <source>
        <strain evidence="1 2">PCC 6912</strain>
    </source>
</reference>
<dbReference type="EMBL" id="RSCJ01000018">
    <property type="protein sequence ID" value="RUR77060.1"/>
    <property type="molecule type" value="Genomic_DNA"/>
</dbReference>
<dbReference type="InterPro" id="IPR006549">
    <property type="entry name" value="HAD-SF_hydro_IIIA"/>
</dbReference>
<dbReference type="Pfam" id="PF08645">
    <property type="entry name" value="PNK3P"/>
    <property type="match status" value="1"/>
</dbReference>
<gene>
    <name evidence="1" type="ORF">PCC6912_40190</name>
</gene>
<sequence>MSKFLFCDIDGTLTQTISGNAFKQDSTDVKVIECADKAIAYFASQGYKIIGISNQGGIEKRFKSLETTIEEMRYTLQILPQLNVIYFCPDFAGTKCYCVTREEEKVHNFGAFFPEYQGFFRKPSSGMIDLALHVSGEVSVETWMVGDRTEDEGCAINAGINFVWADIWREIYGTAK</sequence>
<dbReference type="OrthoDB" id="484297at2"/>
<dbReference type="SUPFAM" id="SSF56784">
    <property type="entry name" value="HAD-like"/>
    <property type="match status" value="1"/>
</dbReference>
<evidence type="ECO:0008006" key="3">
    <source>
        <dbReference type="Google" id="ProtNLM"/>
    </source>
</evidence>
<keyword evidence="2" id="KW-1185">Reference proteome</keyword>
<dbReference type="RefSeq" id="WP_016879370.1">
    <property type="nucleotide sequence ID" value="NZ_AJLN01000058.1"/>
</dbReference>
<dbReference type="PANTHER" id="PTHR42891:SF1">
    <property type="entry name" value="D-GLYCERO-BETA-D-MANNO-HEPTOSE-1,7-BISPHOSPHATE 7-PHOSPHATASE"/>
    <property type="match status" value="1"/>
</dbReference>
<accession>A0A3S0ZTH2</accession>
<dbReference type="Gene3D" id="3.40.50.1000">
    <property type="entry name" value="HAD superfamily/HAD-like"/>
    <property type="match status" value="1"/>
</dbReference>
<dbReference type="Proteomes" id="UP000268857">
    <property type="component" value="Unassembled WGS sequence"/>
</dbReference>
<dbReference type="GO" id="GO:0016791">
    <property type="term" value="F:phosphatase activity"/>
    <property type="evidence" value="ECO:0007669"/>
    <property type="project" value="InterPro"/>
</dbReference>
<name>A0A3S0ZTH2_CHLFR</name>
<comment type="caution">
    <text evidence="1">The sequence shown here is derived from an EMBL/GenBank/DDBJ whole genome shotgun (WGS) entry which is preliminary data.</text>
</comment>
<dbReference type="STRING" id="211165.GCA_000317285_01718"/>
<evidence type="ECO:0000313" key="1">
    <source>
        <dbReference type="EMBL" id="RUR77060.1"/>
    </source>
</evidence>